<keyword evidence="3" id="KW-1185">Reference proteome</keyword>
<organism evidence="2 3">
    <name type="scientific">Gordonia insulae</name>
    <dbReference type="NCBI Taxonomy" id="2420509"/>
    <lineage>
        <taxon>Bacteria</taxon>
        <taxon>Bacillati</taxon>
        <taxon>Actinomycetota</taxon>
        <taxon>Actinomycetes</taxon>
        <taxon>Mycobacteriales</taxon>
        <taxon>Gordoniaceae</taxon>
        <taxon>Gordonia</taxon>
    </lineage>
</organism>
<dbReference type="Pfam" id="PF04480">
    <property type="entry name" value="DUF559"/>
    <property type="match status" value="1"/>
</dbReference>
<dbReference type="SUPFAM" id="SSF52980">
    <property type="entry name" value="Restriction endonuclease-like"/>
    <property type="match status" value="1"/>
</dbReference>
<sequence>MGGPNDAWSSHVVRPGRVLRLVDVTQQDLDDLLTDIRSDIPVILAYWRTDLTSARGIVDEIVAAMTDIAIRLFPAWLTDDDLGPTVDAATAEQLAHDLCSDSEDYRPFVVELARAAAAGMVPRSQFSTEIRLRGLARLIRRGYRRESIVVAVGADEASGTDVQAAVEEGLTWLAHHGRLTVWLSAGVLPEVTRCTHVRGRPDRIGGAGPVVEHASQSSDDDPPVLTISRCEGLPSPHSAAEQALERALSRTIWADGRRWNRRIGDLDPMLPMAIVDVFWPSARLVVEVDGDDHRRPDKYAADRIRDNILQRQGCMVLRYTNHQVLTDVGLVVDELRAVLDTRSGIRTPAVAVPTPTTADHHEEP</sequence>
<dbReference type="InterPro" id="IPR011335">
    <property type="entry name" value="Restrct_endonuc-II-like"/>
</dbReference>
<dbReference type="Gene3D" id="3.40.960.10">
    <property type="entry name" value="VSR Endonuclease"/>
    <property type="match status" value="1"/>
</dbReference>
<name>A0A3G8JTY5_9ACTN</name>
<feature type="domain" description="DUF559" evidence="1">
    <location>
        <begin position="240"/>
        <end position="339"/>
    </location>
</feature>
<dbReference type="PANTHER" id="PTHR38590">
    <property type="entry name" value="BLL0828 PROTEIN"/>
    <property type="match status" value="1"/>
</dbReference>
<dbReference type="EMBL" id="CP033972">
    <property type="protein sequence ID" value="AZG48383.1"/>
    <property type="molecule type" value="Genomic_DNA"/>
</dbReference>
<dbReference type="Proteomes" id="UP000271469">
    <property type="component" value="Chromosome"/>
</dbReference>
<reference evidence="2 3" key="1">
    <citation type="submission" date="2018-11" db="EMBL/GenBank/DDBJ databases">
        <title>Gordonia insulae sp. nov., isolated from an island soil.</title>
        <authorList>
            <person name="Kim Y.S."/>
            <person name="Kim S.B."/>
        </authorList>
    </citation>
    <scope>NUCLEOTIDE SEQUENCE [LARGE SCALE GENOMIC DNA]</scope>
    <source>
        <strain evidence="2 3">MMS17-SY073</strain>
    </source>
</reference>
<accession>A0A3G8JTY5</accession>
<dbReference type="InterPro" id="IPR047216">
    <property type="entry name" value="Endonuclease_DUF559_bact"/>
</dbReference>
<gene>
    <name evidence="2" type="ORF">D7316_05000</name>
</gene>
<evidence type="ECO:0000259" key="1">
    <source>
        <dbReference type="Pfam" id="PF04480"/>
    </source>
</evidence>
<proteinExistence type="predicted"/>
<protein>
    <recommendedName>
        <fullName evidence="1">DUF559 domain-containing protein</fullName>
    </recommendedName>
</protein>
<dbReference type="InterPro" id="IPR007569">
    <property type="entry name" value="DUF559"/>
</dbReference>
<dbReference type="KEGG" id="gom:D7316_05000"/>
<dbReference type="PANTHER" id="PTHR38590:SF1">
    <property type="entry name" value="BLL0828 PROTEIN"/>
    <property type="match status" value="1"/>
</dbReference>
<evidence type="ECO:0000313" key="3">
    <source>
        <dbReference type="Proteomes" id="UP000271469"/>
    </source>
</evidence>
<evidence type="ECO:0000313" key="2">
    <source>
        <dbReference type="EMBL" id="AZG48383.1"/>
    </source>
</evidence>
<dbReference type="AlphaFoldDB" id="A0A3G8JTY5"/>